<sequence>MAQHVGSKWKKTLALRTDGALRPLIPRTVKFGRSSLREMLIQHGMVYVKPVVGTHGKGVMRVQSGGGRYKYQLGTRAREFGTFDALYGAIKATIGGKRYLIQKGINLLRYNGRRFDLRIMAQMSPRRRWEATGIIGRVAAPGKIVTNYHGGGKLVAAERLLSGYMGVRAARAKLRSLGRLGIRAGVAMRSRYPRVCEVGLDIGLDRTLKPWIIEVNTSPDPYIFRKLPDRSIFRKIRRYEMACGRK</sequence>
<dbReference type="Pfam" id="PF14398">
    <property type="entry name" value="ATPgrasp_YheCD"/>
    <property type="match status" value="1"/>
</dbReference>
<keyword evidence="2" id="KW-1185">Reference proteome</keyword>
<dbReference type="EMBL" id="JBHSMI010000009">
    <property type="protein sequence ID" value="MFC5402138.1"/>
    <property type="molecule type" value="Genomic_DNA"/>
</dbReference>
<name>A0ABW0HP26_9BACL</name>
<dbReference type="Proteomes" id="UP001596113">
    <property type="component" value="Unassembled WGS sequence"/>
</dbReference>
<dbReference type="InterPro" id="IPR026838">
    <property type="entry name" value="YheC/D"/>
</dbReference>
<evidence type="ECO:0000313" key="1">
    <source>
        <dbReference type="EMBL" id="MFC5402138.1"/>
    </source>
</evidence>
<comment type="caution">
    <text evidence="1">The sequence shown here is derived from an EMBL/GenBank/DDBJ whole genome shotgun (WGS) entry which is preliminary data.</text>
</comment>
<accession>A0ABW0HP26</accession>
<reference evidence="2" key="1">
    <citation type="journal article" date="2019" name="Int. J. Syst. Evol. Microbiol.">
        <title>The Global Catalogue of Microorganisms (GCM) 10K type strain sequencing project: providing services to taxonomists for standard genome sequencing and annotation.</title>
        <authorList>
            <consortium name="The Broad Institute Genomics Platform"/>
            <consortium name="The Broad Institute Genome Sequencing Center for Infectious Disease"/>
            <person name="Wu L."/>
            <person name="Ma J."/>
        </authorList>
    </citation>
    <scope>NUCLEOTIDE SEQUENCE [LARGE SCALE GENOMIC DNA]</scope>
    <source>
        <strain evidence="2">CGMCC 1.18575</strain>
    </source>
</reference>
<gene>
    <name evidence="1" type="ORF">ACFPOF_05255</name>
</gene>
<evidence type="ECO:0000313" key="2">
    <source>
        <dbReference type="Proteomes" id="UP001596113"/>
    </source>
</evidence>
<dbReference type="RefSeq" id="WP_378130295.1">
    <property type="nucleotide sequence ID" value="NZ_JBHSMI010000009.1"/>
</dbReference>
<protein>
    <submittedName>
        <fullName evidence="1">YheC/YheD family protein</fullName>
    </submittedName>
</protein>
<organism evidence="1 2">
    <name type="scientific">Cohnella soli</name>
    <dbReference type="NCBI Taxonomy" id="425005"/>
    <lineage>
        <taxon>Bacteria</taxon>
        <taxon>Bacillati</taxon>
        <taxon>Bacillota</taxon>
        <taxon>Bacilli</taxon>
        <taxon>Bacillales</taxon>
        <taxon>Paenibacillaceae</taxon>
        <taxon>Cohnella</taxon>
    </lineage>
</organism>
<dbReference type="SUPFAM" id="SSF56059">
    <property type="entry name" value="Glutathione synthetase ATP-binding domain-like"/>
    <property type="match status" value="1"/>
</dbReference>
<proteinExistence type="predicted"/>
<dbReference type="Gene3D" id="3.30.470.20">
    <property type="entry name" value="ATP-grasp fold, B domain"/>
    <property type="match status" value="1"/>
</dbReference>